<dbReference type="OMA" id="DTHGAWP"/>
<reference evidence="4" key="1">
    <citation type="submission" date="2010-05" db="EMBL/GenBank/DDBJ databases">
        <title>The genome sequence of Magnaporthe poae strain ATCC 64411.</title>
        <authorList>
            <person name="Ma L.-J."/>
            <person name="Dead R."/>
            <person name="Young S."/>
            <person name="Zeng Q."/>
            <person name="Koehrsen M."/>
            <person name="Alvarado L."/>
            <person name="Berlin A."/>
            <person name="Chapman S.B."/>
            <person name="Chen Z."/>
            <person name="Freedman E."/>
            <person name="Gellesch M."/>
            <person name="Goldberg J."/>
            <person name="Griggs A."/>
            <person name="Gujja S."/>
            <person name="Heilman E.R."/>
            <person name="Heiman D."/>
            <person name="Hepburn T."/>
            <person name="Howarth C."/>
            <person name="Jen D."/>
            <person name="Larson L."/>
            <person name="Mehta T."/>
            <person name="Neiman D."/>
            <person name="Pearson M."/>
            <person name="Roberts A."/>
            <person name="Saif S."/>
            <person name="Shea T."/>
            <person name="Shenoy N."/>
            <person name="Sisk P."/>
            <person name="Stolte C."/>
            <person name="Sykes S."/>
            <person name="Walk T."/>
            <person name="White J."/>
            <person name="Yandava C."/>
            <person name="Haas B."/>
            <person name="Nusbaum C."/>
            <person name="Birren B."/>
        </authorList>
    </citation>
    <scope>NUCLEOTIDE SEQUENCE [LARGE SCALE GENOMIC DNA]</scope>
    <source>
        <strain evidence="4">ATCC 64411 / 73-15</strain>
    </source>
</reference>
<reference evidence="3" key="4">
    <citation type="journal article" date="2015" name="G3 (Bethesda)">
        <title>Genome sequences of three phytopathogenic species of the Magnaporthaceae family of fungi.</title>
        <authorList>
            <person name="Okagaki L.H."/>
            <person name="Nunes C.C."/>
            <person name="Sailsbery J."/>
            <person name="Clay B."/>
            <person name="Brown D."/>
            <person name="John T."/>
            <person name="Oh Y."/>
            <person name="Young N."/>
            <person name="Fitzgerald M."/>
            <person name="Haas B.J."/>
            <person name="Zeng Q."/>
            <person name="Young S."/>
            <person name="Adiconis X."/>
            <person name="Fan L."/>
            <person name="Levin J.Z."/>
            <person name="Mitchell T.K."/>
            <person name="Okubara P.A."/>
            <person name="Farman M.L."/>
            <person name="Kohn L.M."/>
            <person name="Birren B."/>
            <person name="Ma L.-J."/>
            <person name="Dean R.A."/>
        </authorList>
    </citation>
    <scope>NUCLEOTIDE SEQUENCE</scope>
    <source>
        <strain evidence="3">ATCC 64411 / 73-15</strain>
    </source>
</reference>
<dbReference type="VEuPathDB" id="FungiDB:MAPG_09343"/>
<dbReference type="Proteomes" id="UP000011715">
    <property type="component" value="Unassembled WGS sequence"/>
</dbReference>
<dbReference type="EMBL" id="GL876974">
    <property type="protein sequence ID" value="KLU90381.1"/>
    <property type="molecule type" value="Genomic_DNA"/>
</dbReference>
<dbReference type="SUPFAM" id="SSF56300">
    <property type="entry name" value="Metallo-dependent phosphatases"/>
    <property type="match status" value="1"/>
</dbReference>
<feature type="domain" description="Calcineurin-like phosphoesterase" evidence="1">
    <location>
        <begin position="4"/>
        <end position="230"/>
    </location>
</feature>
<evidence type="ECO:0000313" key="4">
    <source>
        <dbReference type="Proteomes" id="UP000011715"/>
    </source>
</evidence>
<organism evidence="3 4">
    <name type="scientific">Magnaporthiopsis poae (strain ATCC 64411 / 73-15)</name>
    <name type="common">Kentucky bluegrass fungus</name>
    <name type="synonym">Magnaporthe poae</name>
    <dbReference type="NCBI Taxonomy" id="644358"/>
    <lineage>
        <taxon>Eukaryota</taxon>
        <taxon>Fungi</taxon>
        <taxon>Dikarya</taxon>
        <taxon>Ascomycota</taxon>
        <taxon>Pezizomycotina</taxon>
        <taxon>Sordariomycetes</taxon>
        <taxon>Sordariomycetidae</taxon>
        <taxon>Magnaporthales</taxon>
        <taxon>Magnaporthaceae</taxon>
        <taxon>Magnaporthiopsis</taxon>
    </lineage>
</organism>
<evidence type="ECO:0000259" key="1">
    <source>
        <dbReference type="Pfam" id="PF00149"/>
    </source>
</evidence>
<sequence>MPQIRFLVISDTHNDHFPPTSSLPPADVVLHCGDLTQVGGLFNYRRALESLASCPAELKLVIPGNHDLSLDANWWAANLDPEEDGPDEAEEPQRARAIFHEDKYVNRGVRLLDEGRHTITLRDGRSFTLYASPFTPGFNNHAFAYARNGAGTRFDDGADGPGSSRIPDDVDVIMTHGPPRPPKTSRMAYGNYALDCDINDKPIRHLGCEKLWTAMERVRPKMHCFGHIHEGHGAQRATFRSGEDEEITTVENALVTETDDVCCYTATVNDDDDGNRTTLLVNAAIQKMHGETGQNKAWVVDMALLK</sequence>
<dbReference type="eggNOG" id="KOG3947">
    <property type="taxonomic scope" value="Eukaryota"/>
</dbReference>
<dbReference type="CDD" id="cd07379">
    <property type="entry name" value="MPP_239FB"/>
    <property type="match status" value="1"/>
</dbReference>
<reference evidence="3" key="5">
    <citation type="submission" date="2015-06" db="UniProtKB">
        <authorList>
            <consortium name="EnsemblFungi"/>
        </authorList>
    </citation>
    <scope>IDENTIFICATION</scope>
    <source>
        <strain evidence="3">ATCC 64411</strain>
    </source>
</reference>
<dbReference type="OrthoDB" id="630188at2759"/>
<dbReference type="EnsemblFungi" id="MAPG_09343T0">
    <property type="protein sequence ID" value="MAPG_09343T0"/>
    <property type="gene ID" value="MAPG_09343"/>
</dbReference>
<dbReference type="GO" id="GO:0016787">
    <property type="term" value="F:hydrolase activity"/>
    <property type="evidence" value="ECO:0007669"/>
    <property type="project" value="InterPro"/>
</dbReference>
<dbReference type="InterPro" id="IPR004843">
    <property type="entry name" value="Calcineurin-like_PHP"/>
</dbReference>
<evidence type="ECO:0000313" key="2">
    <source>
        <dbReference type="EMBL" id="KLU90381.1"/>
    </source>
</evidence>
<keyword evidence="4" id="KW-1185">Reference proteome</keyword>
<dbReference type="PANTHER" id="PTHR12905">
    <property type="entry name" value="METALLOPHOSPHOESTERASE"/>
    <property type="match status" value="1"/>
</dbReference>
<proteinExistence type="predicted"/>
<dbReference type="Pfam" id="PF00149">
    <property type="entry name" value="Metallophos"/>
    <property type="match status" value="1"/>
</dbReference>
<accession>A0A0C4E9P7</accession>
<reference evidence="2" key="2">
    <citation type="submission" date="2010-05" db="EMBL/GenBank/DDBJ databases">
        <title>The Genome Sequence of Magnaporthe poae strain ATCC 64411.</title>
        <authorList>
            <consortium name="The Broad Institute Genome Sequencing Platform"/>
            <consortium name="Broad Institute Genome Sequencing Center for Infectious Disease"/>
            <person name="Ma L.-J."/>
            <person name="Dead R."/>
            <person name="Young S."/>
            <person name="Zeng Q."/>
            <person name="Koehrsen M."/>
            <person name="Alvarado L."/>
            <person name="Berlin A."/>
            <person name="Chapman S.B."/>
            <person name="Chen Z."/>
            <person name="Freedman E."/>
            <person name="Gellesch M."/>
            <person name="Goldberg J."/>
            <person name="Griggs A."/>
            <person name="Gujja S."/>
            <person name="Heilman E.R."/>
            <person name="Heiman D."/>
            <person name="Hepburn T."/>
            <person name="Howarth C."/>
            <person name="Jen D."/>
            <person name="Larson L."/>
            <person name="Mehta T."/>
            <person name="Neiman D."/>
            <person name="Pearson M."/>
            <person name="Roberts A."/>
            <person name="Saif S."/>
            <person name="Shea T."/>
            <person name="Shenoy N."/>
            <person name="Sisk P."/>
            <person name="Stolte C."/>
            <person name="Sykes S."/>
            <person name="Walk T."/>
            <person name="White J."/>
            <person name="Yandava C."/>
            <person name="Haas B."/>
            <person name="Nusbaum C."/>
            <person name="Birren B."/>
        </authorList>
    </citation>
    <scope>NUCLEOTIDE SEQUENCE</scope>
    <source>
        <strain evidence="2">ATCC 64411</strain>
    </source>
</reference>
<dbReference type="InterPro" id="IPR051693">
    <property type="entry name" value="UPF0046_metallophosphoest"/>
</dbReference>
<evidence type="ECO:0000313" key="3">
    <source>
        <dbReference type="EnsemblFungi" id="MAPG_09343T0"/>
    </source>
</evidence>
<gene>
    <name evidence="2" type="ORF">MAPG_09343</name>
</gene>
<reference evidence="2" key="3">
    <citation type="submission" date="2011-03" db="EMBL/GenBank/DDBJ databases">
        <title>Annotation of Magnaporthe poae ATCC 64411.</title>
        <authorList>
            <person name="Ma L.-J."/>
            <person name="Dead R."/>
            <person name="Young S.K."/>
            <person name="Zeng Q."/>
            <person name="Gargeya S."/>
            <person name="Fitzgerald M."/>
            <person name="Haas B."/>
            <person name="Abouelleil A."/>
            <person name="Alvarado L."/>
            <person name="Arachchi H.M."/>
            <person name="Berlin A."/>
            <person name="Brown A."/>
            <person name="Chapman S.B."/>
            <person name="Chen Z."/>
            <person name="Dunbar C."/>
            <person name="Freedman E."/>
            <person name="Gearin G."/>
            <person name="Gellesch M."/>
            <person name="Goldberg J."/>
            <person name="Griggs A."/>
            <person name="Gujja S."/>
            <person name="Heiman D."/>
            <person name="Howarth C."/>
            <person name="Larson L."/>
            <person name="Lui A."/>
            <person name="MacDonald P.J.P."/>
            <person name="Mehta T."/>
            <person name="Montmayeur A."/>
            <person name="Murphy C."/>
            <person name="Neiman D."/>
            <person name="Pearson M."/>
            <person name="Priest M."/>
            <person name="Roberts A."/>
            <person name="Saif S."/>
            <person name="Shea T."/>
            <person name="Shenoy N."/>
            <person name="Sisk P."/>
            <person name="Stolte C."/>
            <person name="Sykes S."/>
            <person name="Yandava C."/>
            <person name="Wortman J."/>
            <person name="Nusbaum C."/>
            <person name="Birren B."/>
        </authorList>
    </citation>
    <scope>NUCLEOTIDE SEQUENCE</scope>
    <source>
        <strain evidence="2">ATCC 64411</strain>
    </source>
</reference>
<dbReference type="EMBL" id="ADBL01002292">
    <property type="status" value="NOT_ANNOTATED_CDS"/>
    <property type="molecule type" value="Genomic_DNA"/>
</dbReference>
<dbReference type="InterPro" id="IPR029052">
    <property type="entry name" value="Metallo-depent_PP-like"/>
</dbReference>
<dbReference type="PANTHER" id="PTHR12905:SF0">
    <property type="entry name" value="CALCINEURIN-LIKE PHOSPHOESTERASE DOMAIN-CONTAINING PROTEIN"/>
    <property type="match status" value="1"/>
</dbReference>
<protein>
    <recommendedName>
        <fullName evidence="1">Calcineurin-like phosphoesterase domain-containing protein</fullName>
    </recommendedName>
</protein>
<dbReference type="Gene3D" id="3.60.21.10">
    <property type="match status" value="1"/>
</dbReference>
<name>A0A0C4E9P7_MAGP6</name>
<dbReference type="AlphaFoldDB" id="A0A0C4E9P7"/>